<evidence type="ECO:0000256" key="2">
    <source>
        <dbReference type="SAM" id="SignalP"/>
    </source>
</evidence>
<evidence type="ECO:0000313" key="3">
    <source>
        <dbReference type="EnsemblMetazoa" id="XP_008184434.1"/>
    </source>
</evidence>
<dbReference type="EnsemblMetazoa" id="XM_008186212.3">
    <property type="protein sequence ID" value="XP_008184434.1"/>
    <property type="gene ID" value="LOC100162787"/>
</dbReference>
<protein>
    <submittedName>
        <fullName evidence="3">Uncharacterized protein</fullName>
    </submittedName>
</protein>
<dbReference type="GeneID" id="100162787"/>
<reference evidence="4" key="1">
    <citation type="submission" date="2010-06" db="EMBL/GenBank/DDBJ databases">
        <authorList>
            <person name="Jiang H."/>
            <person name="Abraham K."/>
            <person name="Ali S."/>
            <person name="Alsbrooks S.L."/>
            <person name="Anim B.N."/>
            <person name="Anosike U.S."/>
            <person name="Attaway T."/>
            <person name="Bandaranaike D.P."/>
            <person name="Battles P.K."/>
            <person name="Bell S.N."/>
            <person name="Bell A.V."/>
            <person name="Beltran B."/>
            <person name="Bickham C."/>
            <person name="Bustamante Y."/>
            <person name="Caleb T."/>
            <person name="Canada A."/>
            <person name="Cardenas V."/>
            <person name="Carter K."/>
            <person name="Chacko J."/>
            <person name="Chandrabose M.N."/>
            <person name="Chavez D."/>
            <person name="Chavez A."/>
            <person name="Chen L."/>
            <person name="Chu H.-S."/>
            <person name="Claassen K.J."/>
            <person name="Cockrell R."/>
            <person name="Collins M."/>
            <person name="Cooper J.A."/>
            <person name="Cree A."/>
            <person name="Curry S.M."/>
            <person name="Da Y."/>
            <person name="Dao M.D."/>
            <person name="Das B."/>
            <person name="Davila M.-L."/>
            <person name="Davy-Carroll L."/>
            <person name="Denson S."/>
            <person name="Dinh H."/>
            <person name="Ebong V.E."/>
            <person name="Edwards J.R."/>
            <person name="Egan A."/>
            <person name="El-Daye J."/>
            <person name="Escobedo L."/>
            <person name="Fernandez S."/>
            <person name="Fernando P.R."/>
            <person name="Flagg N."/>
            <person name="Forbes L.D."/>
            <person name="Fowler R.G."/>
            <person name="Fu Q."/>
            <person name="Gabisi R.A."/>
            <person name="Ganer J."/>
            <person name="Garbino Pronczuk A."/>
            <person name="Garcia R.M."/>
            <person name="Garner T."/>
            <person name="Garrett T.E."/>
            <person name="Gonzalez D.A."/>
            <person name="Hamid H."/>
            <person name="Hawkins E.S."/>
            <person name="Hirani K."/>
            <person name="Hogues M.E."/>
            <person name="Hollins B."/>
            <person name="Hsiao C.-H."/>
            <person name="Jabil R."/>
            <person name="James M.L."/>
            <person name="Jhangiani S.N."/>
            <person name="Johnson B."/>
            <person name="Johnson Q."/>
            <person name="Joshi V."/>
            <person name="Kalu J.B."/>
            <person name="Kam C."/>
            <person name="Kashfia A."/>
            <person name="Keebler J."/>
            <person name="Kisamo H."/>
            <person name="Kovar C.L."/>
            <person name="Lago L.A."/>
            <person name="Lai C.-Y."/>
            <person name="Laidlaw J."/>
            <person name="Lara F."/>
            <person name="Le T.-K."/>
            <person name="Lee S.L."/>
            <person name="Legall F.H."/>
            <person name="Lemon S.J."/>
            <person name="Lewis L.R."/>
            <person name="Li B."/>
            <person name="Liu Y."/>
            <person name="Liu Y.-S."/>
            <person name="Lopez J."/>
            <person name="Lozado R.J."/>
            <person name="Lu J."/>
            <person name="Madu R.C."/>
            <person name="Maheshwari M."/>
            <person name="Maheshwari R."/>
            <person name="Malloy K."/>
            <person name="Martinez E."/>
            <person name="Mathew T."/>
            <person name="Mercado I.C."/>
            <person name="Mercado C."/>
            <person name="Meyer B."/>
            <person name="Montgomery K."/>
            <person name="Morgan M.B."/>
            <person name="Munidasa M."/>
            <person name="Nazareth L.V."/>
            <person name="Nelson J."/>
            <person name="Ng B.M."/>
            <person name="Nguyen N.B."/>
            <person name="Nguyen P.Q."/>
            <person name="Nguyen T."/>
            <person name="Obregon M."/>
            <person name="Okwuonu G.O."/>
            <person name="Onwere C.G."/>
            <person name="Orozco G."/>
            <person name="Parra A."/>
            <person name="Patel S."/>
            <person name="Patil S."/>
            <person name="Perez A."/>
            <person name="Perez Y."/>
            <person name="Pham C."/>
            <person name="Primus E.L."/>
            <person name="Pu L.-L."/>
            <person name="Puazo M."/>
            <person name="Qin X."/>
            <person name="Quiroz J.B."/>
            <person name="Reese J."/>
            <person name="Richards S."/>
            <person name="Rives C.M."/>
            <person name="Robberts R."/>
            <person name="Ruiz S.J."/>
            <person name="Ruiz M.J."/>
            <person name="Santibanez J."/>
            <person name="Schneider B.W."/>
            <person name="Sisson I."/>
            <person name="Smith M."/>
            <person name="Sodergren E."/>
            <person name="Song X.-Z."/>
            <person name="Song B.B."/>
            <person name="Summersgill H."/>
            <person name="Thelus R."/>
            <person name="Thornton R.D."/>
            <person name="Trejos Z.Y."/>
            <person name="Usmani K."/>
            <person name="Vattathil S."/>
            <person name="Villasana D."/>
            <person name="Walker D.L."/>
            <person name="Wang S."/>
            <person name="Wang K."/>
            <person name="White C.S."/>
            <person name="Williams A.C."/>
            <person name="Williamson J."/>
            <person name="Wilson K."/>
            <person name="Woghiren I.O."/>
            <person name="Woodworth J.R."/>
            <person name="Worley K.C."/>
            <person name="Wright R.A."/>
            <person name="Wu W."/>
            <person name="Young L."/>
            <person name="Zhang L."/>
            <person name="Zhang J."/>
            <person name="Zhu Y."/>
            <person name="Muzny D.M."/>
            <person name="Weinstock G."/>
            <person name="Gibbs R.A."/>
        </authorList>
    </citation>
    <scope>NUCLEOTIDE SEQUENCE [LARGE SCALE GENOMIC DNA]</scope>
    <source>
        <strain evidence="4">LSR1</strain>
    </source>
</reference>
<evidence type="ECO:0000256" key="1">
    <source>
        <dbReference type="SAM" id="MobiDB-lite"/>
    </source>
</evidence>
<dbReference type="Proteomes" id="UP000007819">
    <property type="component" value="Chromosome A2"/>
</dbReference>
<feature type="compositionally biased region" description="Polar residues" evidence="1">
    <location>
        <begin position="456"/>
        <end position="466"/>
    </location>
</feature>
<feature type="compositionally biased region" description="Polar residues" evidence="1">
    <location>
        <begin position="435"/>
        <end position="446"/>
    </location>
</feature>
<reference evidence="3" key="2">
    <citation type="submission" date="2022-06" db="UniProtKB">
        <authorList>
            <consortium name="EnsemblMetazoa"/>
        </authorList>
    </citation>
    <scope>IDENTIFICATION</scope>
</reference>
<proteinExistence type="predicted"/>
<feature type="region of interest" description="Disordered" evidence="1">
    <location>
        <begin position="352"/>
        <end position="423"/>
    </location>
</feature>
<accession>A0A8R2F9I5</accession>
<dbReference type="RefSeq" id="XP_008184434.1">
    <property type="nucleotide sequence ID" value="XM_008186212.2"/>
</dbReference>
<sequence>MKFVSVCLVLMVAVLHRGKTTRVLSESTENNYDEKEVTLESLSSVSKRQTNFQNDNLNQQQIPQEYFDYIQQANYDGNLVPEQQQFGQQNVQQQFVQQNVQQQFGQQIVQQQFGQQNVQQQFRQQNVQQDFVQGLPSDAFPPTTTTTRSPFTAEQIRLQEEYARRTLVEQQTALTRPRQRPLAQPLPTQFQIQPSPIPEQQQPQPLQFIDQNGQVRQQDFGQRQQNFAPRQQDLVSPQQTVFPISSDEPFSYAQVQFGPVAKQEETVVSRPKGQRSVSRPSTNYAIEPATQQTVDYPAVTKVNPVQVSSRLLQNVVYIQPNGQMYKAIEDTEPVVQIPRKNHYYQTISAVTSGPTTSATSFTSSTTTAAPVEEEKVIVIPRPKKPNQRSRQESRKSSRVQQQVVTTERPQQQQDQQLQQSSEVEPDNFLTSLLSRFQQTQPETTVATLPKARGSQRPKSGNRSGTSKYLPDRSQLQLLQFPHELKALSSAELKVLEETSAQIAAANDKSVGQKQLLRNTQVTGTVPPSLSSNVQLNERLILGNRPVPMPVELNEQQRQFLAAQGIRHLYRVDYDQSGNELPLTYVLALDNRPKLAESKQKLRTSP</sequence>
<keyword evidence="2" id="KW-0732">Signal</keyword>
<feature type="chain" id="PRO_5035832653" evidence="2">
    <location>
        <begin position="21"/>
        <end position="605"/>
    </location>
</feature>
<feature type="region of interest" description="Disordered" evidence="1">
    <location>
        <begin position="435"/>
        <end position="470"/>
    </location>
</feature>
<organism evidence="3 4">
    <name type="scientific">Acyrthosiphon pisum</name>
    <name type="common">Pea aphid</name>
    <dbReference type="NCBI Taxonomy" id="7029"/>
    <lineage>
        <taxon>Eukaryota</taxon>
        <taxon>Metazoa</taxon>
        <taxon>Ecdysozoa</taxon>
        <taxon>Arthropoda</taxon>
        <taxon>Hexapoda</taxon>
        <taxon>Insecta</taxon>
        <taxon>Pterygota</taxon>
        <taxon>Neoptera</taxon>
        <taxon>Paraneoptera</taxon>
        <taxon>Hemiptera</taxon>
        <taxon>Sternorrhyncha</taxon>
        <taxon>Aphidomorpha</taxon>
        <taxon>Aphidoidea</taxon>
        <taxon>Aphididae</taxon>
        <taxon>Macrosiphini</taxon>
        <taxon>Acyrthosiphon</taxon>
    </lineage>
</organism>
<name>A0A8R2F9I5_ACYPI</name>
<feature type="signal peptide" evidence="2">
    <location>
        <begin position="1"/>
        <end position="20"/>
    </location>
</feature>
<feature type="compositionally biased region" description="Low complexity" evidence="1">
    <location>
        <begin position="352"/>
        <end position="369"/>
    </location>
</feature>
<dbReference type="OrthoDB" id="6622299at2759"/>
<feature type="compositionally biased region" description="Low complexity" evidence="1">
    <location>
        <begin position="398"/>
        <end position="419"/>
    </location>
</feature>
<keyword evidence="4" id="KW-1185">Reference proteome</keyword>
<dbReference type="AlphaFoldDB" id="A0A8R2F9I5"/>
<evidence type="ECO:0000313" key="4">
    <source>
        <dbReference type="Proteomes" id="UP000007819"/>
    </source>
</evidence>